<evidence type="ECO:0000313" key="7">
    <source>
        <dbReference type="EMBL" id="QHT70726.1"/>
    </source>
</evidence>
<accession>A0A6C0GRN1</accession>
<evidence type="ECO:0000256" key="2">
    <source>
        <dbReference type="ARBA" id="ARBA00012438"/>
    </source>
</evidence>
<dbReference type="PANTHER" id="PTHR43304:SF1">
    <property type="entry name" value="PAC DOMAIN-CONTAINING PROTEIN"/>
    <property type="match status" value="1"/>
</dbReference>
<dbReference type="Proteomes" id="UP000480178">
    <property type="component" value="Chromosome"/>
</dbReference>
<dbReference type="PANTHER" id="PTHR43304">
    <property type="entry name" value="PHYTOCHROME-LIKE PROTEIN CPH1"/>
    <property type="match status" value="1"/>
</dbReference>
<protein>
    <recommendedName>
        <fullName evidence="2">histidine kinase</fullName>
        <ecNumber evidence="2">2.7.13.3</ecNumber>
    </recommendedName>
</protein>
<proteinExistence type="predicted"/>
<evidence type="ECO:0000256" key="3">
    <source>
        <dbReference type="ARBA" id="ARBA00022553"/>
    </source>
</evidence>
<keyword evidence="5 7" id="KW-0418">Kinase</keyword>
<dbReference type="KEGG" id="rhoz:GXP67_30800"/>
<evidence type="ECO:0000256" key="5">
    <source>
        <dbReference type="ARBA" id="ARBA00022777"/>
    </source>
</evidence>
<keyword evidence="4" id="KW-0808">Transferase</keyword>
<dbReference type="EC" id="2.7.13.3" evidence="2"/>
<dbReference type="SUPFAM" id="SSF47384">
    <property type="entry name" value="Homodimeric domain of signal transducing histidine kinase"/>
    <property type="match status" value="1"/>
</dbReference>
<dbReference type="InterPro" id="IPR003594">
    <property type="entry name" value="HATPase_dom"/>
</dbReference>
<dbReference type="InterPro" id="IPR003661">
    <property type="entry name" value="HisK_dim/P_dom"/>
</dbReference>
<sequence length="220" mass="25029">MDLDSFVYTASHDLRSPLNNIETLLNFLKEEITDEKENTALYMELMRKSVVDLKNTLQDLTTVTEIHTGDGKELVNLADVIKEVKVAHYNQIEETKASIEVDLAVPLLHIPKRHAKSLVYNMLSNALKFRSTDRQLHVKISSRIKGDNILVSFSDNGIGIRKEDHGKVFMIFKRFNPEIAGRGVGMYLVKRVIDLNEGSIYLESQEKVGTTFHVELPMTK</sequence>
<dbReference type="CDD" id="cd00082">
    <property type="entry name" value="HisKA"/>
    <property type="match status" value="1"/>
</dbReference>
<evidence type="ECO:0000313" key="8">
    <source>
        <dbReference type="Proteomes" id="UP000480178"/>
    </source>
</evidence>
<dbReference type="AlphaFoldDB" id="A0A6C0GRN1"/>
<keyword evidence="3" id="KW-0597">Phosphoprotein</keyword>
<dbReference type="InterPro" id="IPR004358">
    <property type="entry name" value="Sig_transdc_His_kin-like_C"/>
</dbReference>
<dbReference type="InterPro" id="IPR036890">
    <property type="entry name" value="HATPase_C_sf"/>
</dbReference>
<reference evidence="7 8" key="1">
    <citation type="submission" date="2020-01" db="EMBL/GenBank/DDBJ databases">
        <authorList>
            <person name="Kim M.K."/>
        </authorList>
    </citation>
    <scope>NUCLEOTIDE SEQUENCE [LARGE SCALE GENOMIC DNA]</scope>
    <source>
        <strain evidence="7 8">172606-1</strain>
    </source>
</reference>
<dbReference type="SUPFAM" id="SSF55874">
    <property type="entry name" value="ATPase domain of HSP90 chaperone/DNA topoisomerase II/histidine kinase"/>
    <property type="match status" value="1"/>
</dbReference>
<dbReference type="SMART" id="SM00388">
    <property type="entry name" value="HisKA"/>
    <property type="match status" value="1"/>
</dbReference>
<dbReference type="InterPro" id="IPR052162">
    <property type="entry name" value="Sensor_kinase/Photoreceptor"/>
</dbReference>
<dbReference type="InterPro" id="IPR036097">
    <property type="entry name" value="HisK_dim/P_sf"/>
</dbReference>
<dbReference type="PROSITE" id="PS50109">
    <property type="entry name" value="HIS_KIN"/>
    <property type="match status" value="1"/>
</dbReference>
<dbReference type="GO" id="GO:0000155">
    <property type="term" value="F:phosphorelay sensor kinase activity"/>
    <property type="evidence" value="ECO:0007669"/>
    <property type="project" value="InterPro"/>
</dbReference>
<dbReference type="EMBL" id="CP048222">
    <property type="protein sequence ID" value="QHT70726.1"/>
    <property type="molecule type" value="Genomic_DNA"/>
</dbReference>
<feature type="domain" description="Histidine kinase" evidence="6">
    <location>
        <begin position="9"/>
        <end position="220"/>
    </location>
</feature>
<comment type="catalytic activity">
    <reaction evidence="1">
        <text>ATP + protein L-histidine = ADP + protein N-phospho-L-histidine.</text>
        <dbReference type="EC" id="2.7.13.3"/>
    </reaction>
</comment>
<evidence type="ECO:0000256" key="4">
    <source>
        <dbReference type="ARBA" id="ARBA00022679"/>
    </source>
</evidence>
<keyword evidence="8" id="KW-1185">Reference proteome</keyword>
<dbReference type="Gene3D" id="3.30.565.10">
    <property type="entry name" value="Histidine kinase-like ATPase, C-terminal domain"/>
    <property type="match status" value="1"/>
</dbReference>
<evidence type="ECO:0000259" key="6">
    <source>
        <dbReference type="PROSITE" id="PS50109"/>
    </source>
</evidence>
<name>A0A6C0GRN1_9BACT</name>
<evidence type="ECO:0000256" key="1">
    <source>
        <dbReference type="ARBA" id="ARBA00000085"/>
    </source>
</evidence>
<organism evidence="7 8">
    <name type="scientific">Rhodocytophaga rosea</name>
    <dbReference type="NCBI Taxonomy" id="2704465"/>
    <lineage>
        <taxon>Bacteria</taxon>
        <taxon>Pseudomonadati</taxon>
        <taxon>Bacteroidota</taxon>
        <taxon>Cytophagia</taxon>
        <taxon>Cytophagales</taxon>
        <taxon>Rhodocytophagaceae</taxon>
        <taxon>Rhodocytophaga</taxon>
    </lineage>
</organism>
<dbReference type="Pfam" id="PF00512">
    <property type="entry name" value="HisKA"/>
    <property type="match status" value="1"/>
</dbReference>
<dbReference type="InterPro" id="IPR005467">
    <property type="entry name" value="His_kinase_dom"/>
</dbReference>
<dbReference type="SMART" id="SM00387">
    <property type="entry name" value="HATPase_c"/>
    <property type="match status" value="1"/>
</dbReference>
<dbReference type="PRINTS" id="PR00344">
    <property type="entry name" value="BCTRLSENSOR"/>
</dbReference>
<dbReference type="RefSeq" id="WP_162446700.1">
    <property type="nucleotide sequence ID" value="NZ_CP048222.1"/>
</dbReference>
<dbReference type="Pfam" id="PF02518">
    <property type="entry name" value="HATPase_c"/>
    <property type="match status" value="1"/>
</dbReference>
<dbReference type="Gene3D" id="1.10.287.130">
    <property type="match status" value="1"/>
</dbReference>
<gene>
    <name evidence="7" type="ORF">GXP67_30800</name>
</gene>